<dbReference type="PANTHER" id="PTHR31891">
    <property type="entry name" value="FORMAMIDASE C869.04-RELATED"/>
    <property type="match status" value="1"/>
</dbReference>
<dbReference type="Pfam" id="PF03069">
    <property type="entry name" value="FmdA_AmdA"/>
    <property type="match status" value="2"/>
</dbReference>
<dbReference type="GeneID" id="87595542"/>
<accession>A0A0M0KC05</accession>
<accession>A0A4Y7WH43</accession>
<dbReference type="RefSeq" id="WP_010896209.1">
    <property type="nucleotide sequence ID" value="NZ_CP040441.1"/>
</dbReference>
<dbReference type="GO" id="GO:0016811">
    <property type="term" value="F:hydrolase activity, acting on carbon-nitrogen (but not peptide) bonds, in linear amides"/>
    <property type="evidence" value="ECO:0007669"/>
    <property type="project" value="InterPro"/>
</dbReference>
<dbReference type="SMR" id="A0A0M0KC05"/>
<dbReference type="PANTHER" id="PTHR31891:SF1">
    <property type="entry name" value="FORMAMIDASE C869.04-RELATED"/>
    <property type="match status" value="1"/>
</dbReference>
<protein>
    <submittedName>
        <fullName evidence="1">Acetamidase</fullName>
    </submittedName>
</protein>
<dbReference type="InterPro" id="IPR004304">
    <property type="entry name" value="FmdA_AmdA"/>
</dbReference>
<dbReference type="OMA" id="GGNMDCR"/>
<dbReference type="PATRIC" id="fig|136160.3.peg.3975"/>
<dbReference type="EMBL" id="LILD01000022">
    <property type="protein sequence ID" value="KOO36107.1"/>
    <property type="molecule type" value="Genomic_DNA"/>
</dbReference>
<name>A0A0M0KC05_ALKHA</name>
<comment type="caution">
    <text evidence="1">The sequence shown here is derived from an EMBL/GenBank/DDBJ whole genome shotgun (WGS) entry which is preliminary data.</text>
</comment>
<evidence type="ECO:0000313" key="1">
    <source>
        <dbReference type="EMBL" id="KOO36107.1"/>
    </source>
</evidence>
<dbReference type="SUPFAM" id="SSF141130">
    <property type="entry name" value="Acetamidase/Formamidase-like"/>
    <property type="match status" value="1"/>
</dbReference>
<dbReference type="Gene3D" id="3.10.28.20">
    <property type="entry name" value="Acetamidase/Formamidase-like domains"/>
    <property type="match status" value="1"/>
</dbReference>
<sequence length="300" mass="31865">MIRLSNENTIFFMDKENVPIASCQSGDTVIFETKDCFSDQITNEEQALTSIDFNRVNPATGPLYVEGARRGDMLEIEILDIKVGKQGVMTAAPGLGALGESLNSPTTKLFPIEGDDVVYSTGLRLPLQPMIGVIGTAPPGEPINNGTPGPHGGNLDTKDIKPGTTVYLPVEVDGALLALGDLHAAMGDGEILICGVEIAGTVTLKVNVKKERMFPLPALKTDTHFMTIASAETLDAAAVQATKNMATFLANRTALSIEEAGMLLSGAGDLYVSQIVNPLKTARFSLALHYFEKLGVDLCN</sequence>
<gene>
    <name evidence="1" type="ORF">AMD02_20070</name>
</gene>
<proteinExistence type="predicted"/>
<reference evidence="1" key="1">
    <citation type="submission" date="2015-08" db="EMBL/GenBank/DDBJ databases">
        <title>Complete DNA Sequence of Pseudomonas syringae pv. actinidiae, the Causal Agent of Kiwifruit Canker Disease.</title>
        <authorList>
            <person name="Rikkerink E.H.A."/>
            <person name="Fineran P.C."/>
        </authorList>
    </citation>
    <scope>NUCLEOTIDE SEQUENCE</scope>
    <source>
        <strain evidence="1">DSM 13666</strain>
    </source>
</reference>
<dbReference type="AlphaFoldDB" id="A0A0M0KC05"/>
<dbReference type="Gene3D" id="2.40.10.120">
    <property type="match status" value="1"/>
</dbReference>
<dbReference type="Gene3D" id="2.60.120.580">
    <property type="entry name" value="Acetamidase/Formamidase-like domains"/>
    <property type="match status" value="1"/>
</dbReference>
<organism evidence="1">
    <name type="scientific">Halalkalibacterium halodurans</name>
    <name type="common">Bacillus halodurans</name>
    <dbReference type="NCBI Taxonomy" id="86665"/>
    <lineage>
        <taxon>Bacteria</taxon>
        <taxon>Bacillati</taxon>
        <taxon>Bacillota</taxon>
        <taxon>Bacilli</taxon>
        <taxon>Bacillales</taxon>
        <taxon>Bacillaceae</taxon>
        <taxon>Halalkalibacterium (ex Joshi et al. 2022)</taxon>
    </lineage>
</organism>